<dbReference type="PANTHER" id="PTHR36302:SF1">
    <property type="entry name" value="COPPER CHAPERONE PCU(A)C"/>
    <property type="match status" value="1"/>
</dbReference>
<dbReference type="GeneID" id="300132311"/>
<dbReference type="Proteomes" id="UP000255098">
    <property type="component" value="Unassembled WGS sequence"/>
</dbReference>
<organism evidence="2 3">
    <name type="scientific">Avibacterium avium</name>
    <name type="common">Pasteurella avium</name>
    <dbReference type="NCBI Taxonomy" id="751"/>
    <lineage>
        <taxon>Bacteria</taxon>
        <taxon>Pseudomonadati</taxon>
        <taxon>Pseudomonadota</taxon>
        <taxon>Gammaproteobacteria</taxon>
        <taxon>Pasteurellales</taxon>
        <taxon>Pasteurellaceae</taxon>
        <taxon>Avibacterium</taxon>
    </lineage>
</organism>
<evidence type="ECO:0000313" key="3">
    <source>
        <dbReference type="Proteomes" id="UP000255098"/>
    </source>
</evidence>
<dbReference type="Gene3D" id="2.60.40.1890">
    <property type="entry name" value="PCu(A)C copper chaperone"/>
    <property type="match status" value="1"/>
</dbReference>
<dbReference type="Pfam" id="PF04314">
    <property type="entry name" value="PCuAC"/>
    <property type="match status" value="1"/>
</dbReference>
<dbReference type="PANTHER" id="PTHR36302">
    <property type="entry name" value="BLR7088 PROTEIN"/>
    <property type="match status" value="1"/>
</dbReference>
<dbReference type="AlphaFoldDB" id="A0A379AN27"/>
<feature type="chain" id="PRO_5017028372" evidence="1">
    <location>
        <begin position="22"/>
        <end position="136"/>
    </location>
</feature>
<name>A0A379AN27_AVIAV</name>
<feature type="signal peptide" evidence="1">
    <location>
        <begin position="1"/>
        <end position="21"/>
    </location>
</feature>
<evidence type="ECO:0000256" key="1">
    <source>
        <dbReference type="SAM" id="SignalP"/>
    </source>
</evidence>
<gene>
    <name evidence="2" type="ORF">NCTC11297_00083</name>
</gene>
<keyword evidence="3" id="KW-1185">Reference proteome</keyword>
<keyword evidence="1" id="KW-0732">Signal</keyword>
<reference evidence="2 3" key="1">
    <citation type="submission" date="2018-06" db="EMBL/GenBank/DDBJ databases">
        <authorList>
            <consortium name="Pathogen Informatics"/>
            <person name="Doyle S."/>
        </authorList>
    </citation>
    <scope>NUCLEOTIDE SEQUENCE [LARGE SCALE GENOMIC DNA]</scope>
    <source>
        <strain evidence="3">NCTC 11297</strain>
    </source>
</reference>
<dbReference type="InterPro" id="IPR036182">
    <property type="entry name" value="PCuAC_sf"/>
</dbReference>
<accession>A0A379AN27</accession>
<dbReference type="EMBL" id="UGSP01000001">
    <property type="protein sequence ID" value="SUB23096.1"/>
    <property type="molecule type" value="Genomic_DNA"/>
</dbReference>
<sequence length="136" mass="14856">MNAMKKIGLICTALFPLVAQAEIVVSQATIFPTEKAGQPSAIFMQLQNTGNETVNLLFAESQQPTRLELHGMHNGKMHALNGIEIPAKQSISLKRGGLHIMVFNLTQPIQQGEIFPIKLFFDDGEVVEVNAEAATK</sequence>
<protein>
    <submittedName>
        <fullName evidence="2">Putative DR1885-like metal-binding protein</fullName>
    </submittedName>
</protein>
<evidence type="ECO:0000313" key="2">
    <source>
        <dbReference type="EMBL" id="SUB23096.1"/>
    </source>
</evidence>
<dbReference type="RefSeq" id="WP_115248562.1">
    <property type="nucleotide sequence ID" value="NZ_UGSP01000001.1"/>
</dbReference>
<proteinExistence type="predicted"/>
<dbReference type="SUPFAM" id="SSF110087">
    <property type="entry name" value="DR1885-like metal-binding protein"/>
    <property type="match status" value="1"/>
</dbReference>
<dbReference type="InterPro" id="IPR007410">
    <property type="entry name" value="LpqE-like"/>
</dbReference>
<dbReference type="InterPro" id="IPR058248">
    <property type="entry name" value="Lxx211020-like"/>
</dbReference>